<dbReference type="AlphaFoldDB" id="A0A2P6VGM5"/>
<evidence type="ECO:0000256" key="6">
    <source>
        <dbReference type="SAM" id="MobiDB-lite"/>
    </source>
</evidence>
<feature type="region of interest" description="Disordered" evidence="6">
    <location>
        <begin position="619"/>
        <end position="676"/>
    </location>
</feature>
<evidence type="ECO:0000313" key="9">
    <source>
        <dbReference type="Proteomes" id="UP000239649"/>
    </source>
</evidence>
<dbReference type="SUPFAM" id="SSF56112">
    <property type="entry name" value="Protein kinase-like (PK-like)"/>
    <property type="match status" value="1"/>
</dbReference>
<keyword evidence="5" id="KW-0067">ATP-binding</keyword>
<feature type="region of interest" description="Disordered" evidence="6">
    <location>
        <begin position="573"/>
        <end position="602"/>
    </location>
</feature>
<keyword evidence="1" id="KW-0723">Serine/threonine-protein kinase</keyword>
<keyword evidence="4" id="KW-0418">Kinase</keyword>
<dbReference type="GO" id="GO:0004674">
    <property type="term" value="F:protein serine/threonine kinase activity"/>
    <property type="evidence" value="ECO:0007669"/>
    <property type="project" value="UniProtKB-KW"/>
</dbReference>
<evidence type="ECO:0000259" key="7">
    <source>
        <dbReference type="PROSITE" id="PS50011"/>
    </source>
</evidence>
<dbReference type="InterPro" id="IPR050205">
    <property type="entry name" value="CDPK_Ser/Thr_kinases"/>
</dbReference>
<feature type="compositionally biased region" description="Polar residues" evidence="6">
    <location>
        <begin position="591"/>
        <end position="602"/>
    </location>
</feature>
<dbReference type="Gene3D" id="1.10.510.10">
    <property type="entry name" value="Transferase(Phosphotransferase) domain 1"/>
    <property type="match status" value="1"/>
</dbReference>
<feature type="region of interest" description="Disordered" evidence="6">
    <location>
        <begin position="350"/>
        <end position="371"/>
    </location>
</feature>
<reference evidence="8 9" key="1">
    <citation type="journal article" date="2018" name="Plant J.">
        <title>Genome sequences of Chlorella sorokiniana UTEX 1602 and Micractinium conductrix SAG 241.80: implications to maltose excretion by a green alga.</title>
        <authorList>
            <person name="Arriola M.B."/>
            <person name="Velmurugan N."/>
            <person name="Zhang Y."/>
            <person name="Plunkett M.H."/>
            <person name="Hondzo H."/>
            <person name="Barney B.M."/>
        </authorList>
    </citation>
    <scope>NUCLEOTIDE SEQUENCE [LARGE SCALE GENOMIC DNA]</scope>
    <source>
        <strain evidence="8 9">SAG 241.80</strain>
    </source>
</reference>
<dbReference type="Proteomes" id="UP000239649">
    <property type="component" value="Unassembled WGS sequence"/>
</dbReference>
<dbReference type="InterPro" id="IPR011009">
    <property type="entry name" value="Kinase-like_dom_sf"/>
</dbReference>
<dbReference type="InterPro" id="IPR008271">
    <property type="entry name" value="Ser/Thr_kinase_AS"/>
</dbReference>
<accession>A0A2P6VGM5</accession>
<evidence type="ECO:0000256" key="5">
    <source>
        <dbReference type="ARBA" id="ARBA00022840"/>
    </source>
</evidence>
<dbReference type="InterPro" id="IPR000719">
    <property type="entry name" value="Prot_kinase_dom"/>
</dbReference>
<dbReference type="Pfam" id="PF00069">
    <property type="entry name" value="Pkinase"/>
    <property type="match status" value="1"/>
</dbReference>
<feature type="region of interest" description="Disordered" evidence="6">
    <location>
        <begin position="756"/>
        <end position="811"/>
    </location>
</feature>
<keyword evidence="3" id="KW-0547">Nucleotide-binding</keyword>
<keyword evidence="9" id="KW-1185">Reference proteome</keyword>
<sequence length="811" mass="83938">MAALKVVFLQSPAVVDDPEHLELLKRESDLLGMLDHPNIVECKDVVRSPRQLVLVLEWLRGGQVIDRLHELGLQYSEQQAAAIFVQVAAAVAHMHEYRVLHRDIKPENVMFAEPPAEAKAAPLTAAQLQAGRPLNGGGAGGAPAQKMPVVKLVDLGMACLYDPAKQITGPLGSPGFVAPEIIAGAAHAPSMDVFSLGALLFIMLVGRKPFNIKESENLRYALLPLQEAPGLKDPRWLDLSPDAKHLVMGMLAYDPARRLTMPQASGAQAWRSSAQLSAAQRSMMGTLAYDPARRLTMQQVLDHEWVVSRGGILPRPLGRDVVFGAATVASIRRLRNLCGGVVAFNRAAAAAGSTAGSKPQKTKGGPNDSAKDVYLRRLKQSQRLDPSARGGTMNRIAASLASSAYARTHDAGGSVNPSAHVGSRLGPAGGPGPALERPSAGRRFGWLRNPSQGSLRGGSVRGGSVYGQDPSVSRRGRLSQLPGGMNRAATTLMLSEMDRASDRSLSRKASGGAALDPWGVGEGSPSAGDAAQGAPLSRRPSTLQLLSAAAKAYLEGSTHGSWRGGNHSAAALVAGGDRSGSAGGALRQVADDSSVSRRTQQAQQGGFLPAFVQHQAAAGGSSSSIAASGSGSADAEGGDTEKRRRGSAAAALAVGATPRPGTMLSRRGSSSAGGGTSLLAGCGSSGVLSSAGGAPSPLELPAAAASPPIPASLDGGNSATERSFDVGRSTGSRPSMDMHVDGMRPPVVVKRQSLDNPLMPAASPPTAGRSWQDVQAQLRQQTRTSREGTAGGSKRGEGTPTTRVVRIKALE</sequence>
<organism evidence="8 9">
    <name type="scientific">Micractinium conductrix</name>
    <dbReference type="NCBI Taxonomy" id="554055"/>
    <lineage>
        <taxon>Eukaryota</taxon>
        <taxon>Viridiplantae</taxon>
        <taxon>Chlorophyta</taxon>
        <taxon>core chlorophytes</taxon>
        <taxon>Trebouxiophyceae</taxon>
        <taxon>Chlorellales</taxon>
        <taxon>Chlorellaceae</taxon>
        <taxon>Chlorella clade</taxon>
        <taxon>Micractinium</taxon>
    </lineage>
</organism>
<feature type="region of interest" description="Disordered" evidence="6">
    <location>
        <begin position="408"/>
        <end position="485"/>
    </location>
</feature>
<protein>
    <submittedName>
        <fullName evidence="8">Calcium calmodulin-dependent kinase type IV-like isoform B</fullName>
    </submittedName>
</protein>
<dbReference type="PROSITE" id="PS50011">
    <property type="entry name" value="PROTEIN_KINASE_DOM"/>
    <property type="match status" value="1"/>
</dbReference>
<proteinExistence type="predicted"/>
<keyword evidence="2" id="KW-0808">Transferase</keyword>
<evidence type="ECO:0000256" key="3">
    <source>
        <dbReference type="ARBA" id="ARBA00022741"/>
    </source>
</evidence>
<evidence type="ECO:0000256" key="4">
    <source>
        <dbReference type="ARBA" id="ARBA00022777"/>
    </source>
</evidence>
<dbReference type="PANTHER" id="PTHR24349">
    <property type="entry name" value="SERINE/THREONINE-PROTEIN KINASE"/>
    <property type="match status" value="1"/>
</dbReference>
<dbReference type="Gene3D" id="3.30.200.20">
    <property type="entry name" value="Phosphorylase Kinase, domain 1"/>
    <property type="match status" value="1"/>
</dbReference>
<evidence type="ECO:0000256" key="2">
    <source>
        <dbReference type="ARBA" id="ARBA00022679"/>
    </source>
</evidence>
<evidence type="ECO:0000313" key="8">
    <source>
        <dbReference type="EMBL" id="PSC73233.1"/>
    </source>
</evidence>
<dbReference type="GO" id="GO:0005524">
    <property type="term" value="F:ATP binding"/>
    <property type="evidence" value="ECO:0007669"/>
    <property type="project" value="UniProtKB-KW"/>
</dbReference>
<evidence type="ECO:0000256" key="1">
    <source>
        <dbReference type="ARBA" id="ARBA00022527"/>
    </source>
</evidence>
<feature type="compositionally biased region" description="Polar residues" evidence="6">
    <location>
        <begin position="772"/>
        <end position="783"/>
    </location>
</feature>
<dbReference type="STRING" id="554055.A0A2P6VGM5"/>
<dbReference type="OrthoDB" id="504170at2759"/>
<name>A0A2P6VGM5_9CHLO</name>
<feature type="region of interest" description="Disordered" evidence="6">
    <location>
        <begin position="498"/>
        <end position="538"/>
    </location>
</feature>
<dbReference type="PROSITE" id="PS00108">
    <property type="entry name" value="PROTEIN_KINASE_ST"/>
    <property type="match status" value="1"/>
</dbReference>
<feature type="compositionally biased region" description="Gly residues" evidence="6">
    <location>
        <begin position="455"/>
        <end position="465"/>
    </location>
</feature>
<feature type="compositionally biased region" description="Low complexity" evidence="6">
    <location>
        <begin position="619"/>
        <end position="635"/>
    </location>
</feature>
<feature type="domain" description="Protein kinase" evidence="7">
    <location>
        <begin position="1"/>
        <end position="271"/>
    </location>
</feature>
<feature type="region of interest" description="Disordered" evidence="6">
    <location>
        <begin position="699"/>
        <end position="741"/>
    </location>
</feature>
<gene>
    <name evidence="8" type="ORF">C2E20_3243</name>
</gene>
<dbReference type="SMART" id="SM00220">
    <property type="entry name" value="S_TKc"/>
    <property type="match status" value="1"/>
</dbReference>
<dbReference type="EMBL" id="LHPF02000007">
    <property type="protein sequence ID" value="PSC73233.1"/>
    <property type="molecule type" value="Genomic_DNA"/>
</dbReference>
<comment type="caution">
    <text evidence="8">The sequence shown here is derived from an EMBL/GenBank/DDBJ whole genome shotgun (WGS) entry which is preliminary data.</text>
</comment>